<feature type="region of interest" description="Disordered" evidence="1">
    <location>
        <begin position="586"/>
        <end position="667"/>
    </location>
</feature>
<dbReference type="EMBL" id="CDMZ01000617">
    <property type="protein sequence ID" value="CEM18040.1"/>
    <property type="molecule type" value="Genomic_DNA"/>
</dbReference>
<feature type="compositionally biased region" description="Basic and acidic residues" evidence="1">
    <location>
        <begin position="589"/>
        <end position="600"/>
    </location>
</feature>
<accession>A0A0G4FTC6</accession>
<sequence length="1167" mass="127391">MRLSTESLRAVLLIIGSALVDAGAAFTLLLTGHNQVHAGRTTTAFALPRGVSEINRDKLMDEEKTIAASPKPFAIPPARLITLAKDAAQTGVGLENPDLLAEDFTFVFPVVGPLTKDQYLKAVKSFDLYGAFPDLNPQYFNFAVDPLEPSRVWYLSRAVATHKGKGGFGFEPTGTEIESPPQILSLTFNENGEVIKFTGGYVADRTAGNTGGLGGVFGLLYAIGHPLPFREARPWKMSLRYRLFNWLGRLRQKRAEAKDLPVPTQQFIKDDSSSLRLKDIEFSQPINKYALMAKPDLFDVSDMDKTRPSPAIRHSTEPLRNRPLDLSLKTDDVDGATPNLVHQAHFYTLRQTNPVDPHYVLPTCEKAPVPPPPYRRETNAHKDIEGTQSKSLFRPVTDSTGLLRTANLNVGDIEGTFPDHLRTHTCFRYVTQNPKPDLCLKVKGITGPQTRVARVRGTHPLDPIYELPQWTTVDQNYLATGPMRMSAEAEQTKLQKKETIGPIHKNKPRPRVWTHGEPFYSLETNDIPGATSGRFVGTIPWNALTSPQRTVPLAGYLPKTGSTESPNLDTKNPVRVEDIEGAQAMTKPKGIERKTQRELDPLAPDYPWDSNNNPQRTYMRTGPQTLGPVHANPNDPLDTLHTATAPPPPDTSQGMPTSPPGETMGATMDLLGSQVKAATPEATGVIQSGAITPGVLSETRAAPPPGRGSRDGKGGVGTLDLSAVAPQVAATHRSSGRMRNSLSGASRSSGGSGRGQSLAERLGAFVGTGNTIGKITSQQKLKSLDLDNDLRKLKDSSNSQLEHAEVEQLFPLLPVTLEELDFAFSSLNDAEAKELFPSLPAALEHLDFGRQFDLKSPGWALLRARLKSLKRLNKLSCSGNKRIGIVGSASLGERLKSLEGLKRLGLRDCTLTNDKVEQFFPSIPLALEDLDLAENPRIGPEGWASLGARLQSLEQLKKLNLNSCTLYDQKVESLFPSLPTTLEELSVRGGAHLCKAGWLALGARMKSLKHLKKLDLSTCAYLLSFTSTPVLPHLYHLFPLLPDTLEEVDFHCNSSIGIAGWKSLGVRLKSLERLKKLNLSECALNDEIVEQLFPSLPALLEELDIQGNSSIGIAGWKSLGASLKGLRRLKMLDLNDCGLKNLATEHEDVAKIAVHSAAHVGFCLNAQ</sequence>
<organism evidence="2">
    <name type="scientific">Chromera velia CCMP2878</name>
    <dbReference type="NCBI Taxonomy" id="1169474"/>
    <lineage>
        <taxon>Eukaryota</taxon>
        <taxon>Sar</taxon>
        <taxon>Alveolata</taxon>
        <taxon>Colpodellida</taxon>
        <taxon>Chromeraceae</taxon>
        <taxon>Chromera</taxon>
    </lineage>
</organism>
<dbReference type="VEuPathDB" id="CryptoDB:Cvel_3735"/>
<protein>
    <submittedName>
        <fullName evidence="2">Uncharacterized protein</fullName>
    </submittedName>
</protein>
<feature type="region of interest" description="Disordered" evidence="1">
    <location>
        <begin position="689"/>
        <end position="757"/>
    </location>
</feature>
<dbReference type="AlphaFoldDB" id="A0A0G4FTC6"/>
<feature type="compositionally biased region" description="Polar residues" evidence="1">
    <location>
        <begin position="609"/>
        <end position="624"/>
    </location>
</feature>
<proteinExistence type="predicted"/>
<dbReference type="SUPFAM" id="SSF52047">
    <property type="entry name" value="RNI-like"/>
    <property type="match status" value="1"/>
</dbReference>
<dbReference type="InterPro" id="IPR032675">
    <property type="entry name" value="LRR_dom_sf"/>
</dbReference>
<name>A0A0G4FTC6_9ALVE</name>
<evidence type="ECO:0000313" key="2">
    <source>
        <dbReference type="EMBL" id="CEM18040.1"/>
    </source>
</evidence>
<dbReference type="PANTHER" id="PTHR38130">
    <property type="entry name" value="EF-HAND DOMAIN-CONTAINING PROTEIN"/>
    <property type="match status" value="1"/>
</dbReference>
<gene>
    <name evidence="2" type="ORF">Cvel_3735</name>
</gene>
<reference evidence="2" key="1">
    <citation type="submission" date="2014-11" db="EMBL/GenBank/DDBJ databases">
        <authorList>
            <person name="Otto D Thomas"/>
            <person name="Naeem Raeece"/>
        </authorList>
    </citation>
    <scope>NUCLEOTIDE SEQUENCE</scope>
</reference>
<feature type="compositionally biased region" description="Low complexity" evidence="1">
    <location>
        <begin position="741"/>
        <end position="757"/>
    </location>
</feature>
<dbReference type="Gene3D" id="3.10.450.50">
    <property type="match status" value="1"/>
</dbReference>
<dbReference type="Gene3D" id="3.80.10.10">
    <property type="entry name" value="Ribonuclease Inhibitor"/>
    <property type="match status" value="2"/>
</dbReference>
<dbReference type="PANTHER" id="PTHR38130:SF1">
    <property type="entry name" value="EF-HAND DOMAIN-CONTAINING PROTEIN"/>
    <property type="match status" value="1"/>
</dbReference>
<evidence type="ECO:0000256" key="1">
    <source>
        <dbReference type="SAM" id="MobiDB-lite"/>
    </source>
</evidence>